<evidence type="ECO:0000313" key="3">
    <source>
        <dbReference type="EMBL" id="ODM86786.1"/>
    </source>
</evidence>
<dbReference type="GO" id="GO:0006508">
    <property type="term" value="P:proteolysis"/>
    <property type="evidence" value="ECO:0007669"/>
    <property type="project" value="TreeGrafter"/>
</dbReference>
<dbReference type="GO" id="GO:0005737">
    <property type="term" value="C:cytoplasm"/>
    <property type="evidence" value="ECO:0007669"/>
    <property type="project" value="TreeGrafter"/>
</dbReference>
<dbReference type="Proteomes" id="UP000094527">
    <property type="component" value="Unassembled WGS sequence"/>
</dbReference>
<reference evidence="3 4" key="1">
    <citation type="journal article" date="2016" name="Genome Biol. Evol.">
        <title>Gene Family Evolution Reflects Adaptation to Soil Environmental Stressors in the Genome of the Collembolan Orchesella cincta.</title>
        <authorList>
            <person name="Faddeeva-Vakhrusheva A."/>
            <person name="Derks M.F."/>
            <person name="Anvar S.Y."/>
            <person name="Agamennone V."/>
            <person name="Suring W."/>
            <person name="Smit S."/>
            <person name="van Straalen N.M."/>
            <person name="Roelofs D."/>
        </authorList>
    </citation>
    <scope>NUCLEOTIDE SEQUENCE [LARGE SCALE GENOMIC DNA]</scope>
    <source>
        <tissue evidence="3">Mixed pool</tissue>
    </source>
</reference>
<dbReference type="InterPro" id="IPR024571">
    <property type="entry name" value="ERAP1-like_C_dom"/>
</dbReference>
<dbReference type="Gene3D" id="1.25.50.20">
    <property type="match status" value="1"/>
</dbReference>
<dbReference type="GO" id="GO:0070006">
    <property type="term" value="F:metalloaminopeptidase activity"/>
    <property type="evidence" value="ECO:0007669"/>
    <property type="project" value="TreeGrafter"/>
</dbReference>
<dbReference type="STRING" id="48709.A0A1D2M1E7"/>
<protein>
    <submittedName>
        <fullName evidence="3">Aminopeptidase N</fullName>
    </submittedName>
</protein>
<proteinExistence type="inferred from homology"/>
<dbReference type="GO" id="GO:0008270">
    <property type="term" value="F:zinc ion binding"/>
    <property type="evidence" value="ECO:0007669"/>
    <property type="project" value="TreeGrafter"/>
</dbReference>
<feature type="domain" description="ERAP1-like C-terminal" evidence="2">
    <location>
        <begin position="85"/>
        <end position="412"/>
    </location>
</feature>
<dbReference type="InterPro" id="IPR050344">
    <property type="entry name" value="Peptidase_M1_aminopeptidases"/>
</dbReference>
<keyword evidence="3" id="KW-0645">Protease</keyword>
<dbReference type="GO" id="GO:0005615">
    <property type="term" value="C:extracellular space"/>
    <property type="evidence" value="ECO:0007669"/>
    <property type="project" value="TreeGrafter"/>
</dbReference>
<gene>
    <name evidence="3" type="ORF">Ocin01_19897</name>
</gene>
<comment type="similarity">
    <text evidence="1">Belongs to the peptidase M1 family.</text>
</comment>
<dbReference type="GO" id="GO:0016020">
    <property type="term" value="C:membrane"/>
    <property type="evidence" value="ECO:0007669"/>
    <property type="project" value="TreeGrafter"/>
</dbReference>
<name>A0A1D2M1E7_ORCCI</name>
<evidence type="ECO:0000259" key="2">
    <source>
        <dbReference type="Pfam" id="PF11838"/>
    </source>
</evidence>
<dbReference type="GO" id="GO:0042277">
    <property type="term" value="F:peptide binding"/>
    <property type="evidence" value="ECO:0007669"/>
    <property type="project" value="TreeGrafter"/>
</dbReference>
<dbReference type="AlphaFoldDB" id="A0A1D2M1E7"/>
<dbReference type="Gene3D" id="2.60.40.1910">
    <property type="match status" value="1"/>
</dbReference>
<keyword evidence="4" id="KW-1185">Reference proteome</keyword>
<keyword evidence="3" id="KW-0378">Hydrolase</keyword>
<dbReference type="GO" id="GO:0043171">
    <property type="term" value="P:peptide catabolic process"/>
    <property type="evidence" value="ECO:0007669"/>
    <property type="project" value="TreeGrafter"/>
</dbReference>
<dbReference type="EMBL" id="LJIJ01007263">
    <property type="protein sequence ID" value="ODM86786.1"/>
    <property type="molecule type" value="Genomic_DNA"/>
</dbReference>
<keyword evidence="3" id="KW-0031">Aminopeptidase</keyword>
<evidence type="ECO:0000256" key="1">
    <source>
        <dbReference type="ARBA" id="ARBA00010136"/>
    </source>
</evidence>
<dbReference type="Pfam" id="PF11838">
    <property type="entry name" value="ERAP1_C"/>
    <property type="match status" value="1"/>
</dbReference>
<dbReference type="PANTHER" id="PTHR11533:SF294">
    <property type="entry name" value="THYROTROPIN-RELEASING HORMONE-DEGRADING ECTOENZYME"/>
    <property type="match status" value="1"/>
</dbReference>
<dbReference type="OrthoDB" id="6584069at2759"/>
<accession>A0A1D2M1E7</accession>
<organism evidence="3 4">
    <name type="scientific">Orchesella cincta</name>
    <name type="common">Springtail</name>
    <name type="synonym">Podura cincta</name>
    <dbReference type="NCBI Taxonomy" id="48709"/>
    <lineage>
        <taxon>Eukaryota</taxon>
        <taxon>Metazoa</taxon>
        <taxon>Ecdysozoa</taxon>
        <taxon>Arthropoda</taxon>
        <taxon>Hexapoda</taxon>
        <taxon>Collembola</taxon>
        <taxon>Entomobryomorpha</taxon>
        <taxon>Entomobryoidea</taxon>
        <taxon>Orchesellidae</taxon>
        <taxon>Orchesellinae</taxon>
        <taxon>Orchesella</taxon>
    </lineage>
</organism>
<dbReference type="OMA" id="ISINIKW"/>
<comment type="caution">
    <text evidence="3">The sequence shown here is derived from an EMBL/GenBank/DDBJ whole genome shotgun (WGS) entry which is preliminary data.</text>
</comment>
<sequence length="453" mass="52479">MHSWTDQVGYPLVKVEAVNDAFVKLTQKAFKVSDEEEYSNQNATWAVPLTVYTEKRPLPQSITVPQFWWKENGTDLHFEHNISSWFMINHSVSGYYRVLYDDSLLKLIQQQLERNASVINPLSRAQFVDDYLIFTEKNYSNIQTALNLTRYLEQETEYVPWRIVFNHFDQFYQRFSSHFGYPVFQEYLNKKLDSALSSIGIEESPEDKRMRTFLRSDLLRWACTHGEPSPLCAQKPRSFWKLGTSMDNSGLLSQSLSCAAVATGGNDAFDILYQRYETLANNNGTKDEREEVLRPLTCATEKEILEGLYNKTANENSTIFLMNDGKFILNALIEKSQGRVMLLPFLNANLDKVLDLYNTWNKPQRSRGKRTSYIRHEGAELVENLLSKASIFYSTQAQLDEIDAFAKENKIKLLGSYVNIQYVLGTRKHNVEWMNTTGQSILEWLQSVEDDKM</sequence>
<evidence type="ECO:0000313" key="4">
    <source>
        <dbReference type="Proteomes" id="UP000094527"/>
    </source>
</evidence>
<dbReference type="PANTHER" id="PTHR11533">
    <property type="entry name" value="PROTEASE M1 ZINC METALLOPROTEASE"/>
    <property type="match status" value="1"/>
</dbReference>